<keyword evidence="9" id="KW-0732">Signal</keyword>
<gene>
    <name evidence="10" type="ORF">SK128_013252</name>
</gene>
<evidence type="ECO:0000256" key="3">
    <source>
        <dbReference type="ARBA" id="ARBA00022692"/>
    </source>
</evidence>
<proteinExistence type="inferred from homology"/>
<evidence type="ECO:0000256" key="1">
    <source>
        <dbReference type="ARBA" id="ARBA00004141"/>
    </source>
</evidence>
<organism evidence="10 11">
    <name type="scientific">Halocaridina rubra</name>
    <name type="common">Hawaiian red shrimp</name>
    <dbReference type="NCBI Taxonomy" id="373956"/>
    <lineage>
        <taxon>Eukaryota</taxon>
        <taxon>Metazoa</taxon>
        <taxon>Ecdysozoa</taxon>
        <taxon>Arthropoda</taxon>
        <taxon>Crustacea</taxon>
        <taxon>Multicrustacea</taxon>
        <taxon>Malacostraca</taxon>
        <taxon>Eumalacostraca</taxon>
        <taxon>Eucarida</taxon>
        <taxon>Decapoda</taxon>
        <taxon>Pleocyemata</taxon>
        <taxon>Caridea</taxon>
        <taxon>Atyoidea</taxon>
        <taxon>Atyidae</taxon>
        <taxon>Halocaridina</taxon>
    </lineage>
</organism>
<comment type="caution">
    <text evidence="10">The sequence shown here is derived from an EMBL/GenBank/DDBJ whole genome shotgun (WGS) entry which is preliminary data.</text>
</comment>
<evidence type="ECO:0000256" key="2">
    <source>
        <dbReference type="ARBA" id="ARBA00009706"/>
    </source>
</evidence>
<dbReference type="GO" id="GO:0016020">
    <property type="term" value="C:membrane"/>
    <property type="evidence" value="ECO:0007669"/>
    <property type="project" value="UniProtKB-SubCell"/>
</dbReference>
<feature type="compositionally biased region" description="Basic and acidic residues" evidence="7">
    <location>
        <begin position="68"/>
        <end position="77"/>
    </location>
</feature>
<evidence type="ECO:0000313" key="10">
    <source>
        <dbReference type="EMBL" id="KAK7016716.1"/>
    </source>
</evidence>
<reference evidence="10 11" key="1">
    <citation type="submission" date="2023-11" db="EMBL/GenBank/DDBJ databases">
        <title>Halocaridina rubra genome assembly.</title>
        <authorList>
            <person name="Smith C."/>
        </authorList>
    </citation>
    <scope>NUCLEOTIDE SEQUENCE [LARGE SCALE GENOMIC DNA]</scope>
    <source>
        <strain evidence="10">EP-1</strain>
        <tissue evidence="10">Whole</tissue>
    </source>
</reference>
<keyword evidence="5 8" id="KW-0472">Membrane</keyword>
<comment type="similarity">
    <text evidence="2">Belongs to the TMEM161 family.</text>
</comment>
<evidence type="ECO:0000256" key="6">
    <source>
        <dbReference type="ARBA" id="ARBA00023180"/>
    </source>
</evidence>
<name>A0AAN8ZT14_HALRR</name>
<comment type="subcellular location">
    <subcellularLocation>
        <location evidence="1">Membrane</location>
        <topology evidence="1">Multi-pass membrane protein</topology>
    </subcellularLocation>
</comment>
<evidence type="ECO:0000313" key="11">
    <source>
        <dbReference type="Proteomes" id="UP001381693"/>
    </source>
</evidence>
<sequence length="161" mass="17973">MAVFGVQLVVTMVMASVLSKITPHYSLARWLLCSTGLMYYLHPTDEELRNLAGVPKDKGKKGKGGKNSSKERQAKDDGTFTVPRSLDLPMEMSRLVPGEVMQLKFYTDYQWLLDFSVCAAVVYAITEVFLAVAPPKGEVNLSMLWCLLAVGFSLYPFKKKI</sequence>
<evidence type="ECO:0000256" key="7">
    <source>
        <dbReference type="SAM" id="MobiDB-lite"/>
    </source>
</evidence>
<evidence type="ECO:0000256" key="9">
    <source>
        <dbReference type="SAM" id="SignalP"/>
    </source>
</evidence>
<feature type="region of interest" description="Disordered" evidence="7">
    <location>
        <begin position="51"/>
        <end position="77"/>
    </location>
</feature>
<dbReference type="PANTHER" id="PTHR13624:SF6">
    <property type="entry name" value="EMEI"/>
    <property type="match status" value="1"/>
</dbReference>
<feature type="transmembrane region" description="Helical" evidence="8">
    <location>
        <begin position="111"/>
        <end position="133"/>
    </location>
</feature>
<feature type="transmembrane region" description="Helical" evidence="8">
    <location>
        <begin position="139"/>
        <end position="157"/>
    </location>
</feature>
<dbReference type="EMBL" id="JAXCGZ010023136">
    <property type="protein sequence ID" value="KAK7016716.1"/>
    <property type="molecule type" value="Genomic_DNA"/>
</dbReference>
<dbReference type="InterPro" id="IPR019395">
    <property type="entry name" value="Transmembrane_161A/B"/>
</dbReference>
<feature type="chain" id="PRO_5042952955" evidence="9">
    <location>
        <begin position="20"/>
        <end position="161"/>
    </location>
</feature>
<evidence type="ECO:0000256" key="4">
    <source>
        <dbReference type="ARBA" id="ARBA00022989"/>
    </source>
</evidence>
<dbReference type="AlphaFoldDB" id="A0AAN8ZT14"/>
<keyword evidence="3 8" id="KW-0812">Transmembrane</keyword>
<protein>
    <submittedName>
        <fullName evidence="10">Uncharacterized protein</fullName>
    </submittedName>
</protein>
<feature type="signal peptide" evidence="9">
    <location>
        <begin position="1"/>
        <end position="19"/>
    </location>
</feature>
<keyword evidence="11" id="KW-1185">Reference proteome</keyword>
<dbReference type="PANTHER" id="PTHR13624">
    <property type="entry name" value="RE42071P"/>
    <property type="match status" value="1"/>
</dbReference>
<evidence type="ECO:0000256" key="8">
    <source>
        <dbReference type="SAM" id="Phobius"/>
    </source>
</evidence>
<keyword evidence="4 8" id="KW-1133">Transmembrane helix</keyword>
<dbReference type="Pfam" id="PF10268">
    <property type="entry name" value="Tmemb_161AB"/>
    <property type="match status" value="1"/>
</dbReference>
<accession>A0AAN8ZT14</accession>
<dbReference type="Proteomes" id="UP001381693">
    <property type="component" value="Unassembled WGS sequence"/>
</dbReference>
<keyword evidence="6" id="KW-0325">Glycoprotein</keyword>
<evidence type="ECO:0000256" key="5">
    <source>
        <dbReference type="ARBA" id="ARBA00023136"/>
    </source>
</evidence>